<protein>
    <submittedName>
        <fullName evidence="2">Uncharacterized protein</fullName>
    </submittedName>
</protein>
<proteinExistence type="predicted"/>
<feature type="region of interest" description="Disordered" evidence="1">
    <location>
        <begin position="1"/>
        <end position="20"/>
    </location>
</feature>
<evidence type="ECO:0000256" key="1">
    <source>
        <dbReference type="SAM" id="MobiDB-lite"/>
    </source>
</evidence>
<evidence type="ECO:0000313" key="2">
    <source>
        <dbReference type="EMBL" id="ETV67035.1"/>
    </source>
</evidence>
<accession>W4FHT9</accession>
<dbReference type="EMBL" id="KI913202">
    <property type="protein sequence ID" value="ETV67035.1"/>
    <property type="molecule type" value="Genomic_DNA"/>
</dbReference>
<dbReference type="RefSeq" id="XP_009843404.1">
    <property type="nucleotide sequence ID" value="XM_009845102.1"/>
</dbReference>
<reference evidence="2" key="1">
    <citation type="submission" date="2013-12" db="EMBL/GenBank/DDBJ databases">
        <title>The Genome Sequence of Aphanomyces astaci APO3.</title>
        <authorList>
            <consortium name="The Broad Institute Genomics Platform"/>
            <person name="Russ C."/>
            <person name="Tyler B."/>
            <person name="van West P."/>
            <person name="Dieguez-Uribeondo J."/>
            <person name="Young S.K."/>
            <person name="Zeng Q."/>
            <person name="Gargeya S."/>
            <person name="Fitzgerald M."/>
            <person name="Abouelleil A."/>
            <person name="Alvarado L."/>
            <person name="Chapman S.B."/>
            <person name="Gainer-Dewar J."/>
            <person name="Goldberg J."/>
            <person name="Griggs A."/>
            <person name="Gujja S."/>
            <person name="Hansen M."/>
            <person name="Howarth C."/>
            <person name="Imamovic A."/>
            <person name="Ireland A."/>
            <person name="Larimer J."/>
            <person name="McCowan C."/>
            <person name="Murphy C."/>
            <person name="Pearson M."/>
            <person name="Poon T.W."/>
            <person name="Priest M."/>
            <person name="Roberts A."/>
            <person name="Saif S."/>
            <person name="Shea T."/>
            <person name="Sykes S."/>
            <person name="Wortman J."/>
            <person name="Nusbaum C."/>
            <person name="Birren B."/>
        </authorList>
    </citation>
    <scope>NUCLEOTIDE SEQUENCE [LARGE SCALE GENOMIC DNA]</scope>
    <source>
        <strain evidence="2">APO3</strain>
    </source>
</reference>
<dbReference type="VEuPathDB" id="FungiDB:H257_16611"/>
<name>W4FHT9_APHAT</name>
<organism evidence="2">
    <name type="scientific">Aphanomyces astaci</name>
    <name type="common">Crayfish plague agent</name>
    <dbReference type="NCBI Taxonomy" id="112090"/>
    <lineage>
        <taxon>Eukaryota</taxon>
        <taxon>Sar</taxon>
        <taxon>Stramenopiles</taxon>
        <taxon>Oomycota</taxon>
        <taxon>Saprolegniomycetes</taxon>
        <taxon>Saprolegniales</taxon>
        <taxon>Verrucalvaceae</taxon>
        <taxon>Aphanomyces</taxon>
    </lineage>
</organism>
<gene>
    <name evidence="2" type="ORF">H257_16611</name>
</gene>
<dbReference type="GeneID" id="20818607"/>
<dbReference type="AlphaFoldDB" id="W4FHT9"/>
<sequence length="35" mass="4116">MDEQAPQTPPLRRTYKRIPMSAKRRIVNAFDNAKD</sequence>